<proteinExistence type="predicted"/>
<evidence type="ECO:0000313" key="2">
    <source>
        <dbReference type="Proteomes" id="UP000494245"/>
    </source>
</evidence>
<accession>A0A6V8LN55</accession>
<reference evidence="1 2" key="2">
    <citation type="submission" date="2020-05" db="EMBL/GenBank/DDBJ databases">
        <title>Draft genome sequence of Desulfovibrio sp. strainFSS-1.</title>
        <authorList>
            <person name="Shimoshige H."/>
            <person name="Kobayashi H."/>
            <person name="Maekawa T."/>
        </authorList>
    </citation>
    <scope>NUCLEOTIDE SEQUENCE [LARGE SCALE GENOMIC DNA]</scope>
    <source>
        <strain evidence="1 2">SIID29052-01</strain>
    </source>
</reference>
<sequence>MTFCLGITVEEGLVGIADTRITAGNEMTTAQKLSTYETGSGALFFMTSGLRSVRDKVVTYFEECLETCAPPDKIYKAVNTLAGIIRRVAKEDKEYLDESGLTFNIHVLVGGQFAGDSIHRLYLIYPQGNWVEIAPGTPYHIIGETGYGKPVLDRTLKHADSINFALKVGCLAFDSTRISAAGVDFPLDVVVYSKGTFSLVEHRFEKSDLEHISLWWQERLRESVGALPSEWIERIAAKLSPVGRKLACRAEDGDALSRRS</sequence>
<dbReference type="Gene3D" id="3.60.20.10">
    <property type="entry name" value="Glutamine Phosphoribosylpyrophosphate, subunit 1, domain 1"/>
    <property type="match status" value="1"/>
</dbReference>
<protein>
    <recommendedName>
        <fullName evidence="3">Proteasome-type protease</fullName>
    </recommendedName>
</protein>
<dbReference type="Proteomes" id="UP000494245">
    <property type="component" value="Unassembled WGS sequence"/>
</dbReference>
<name>A0A6V8LN55_9BACT</name>
<dbReference type="PIRSF" id="PIRSF009120">
    <property type="entry name" value="UCP009120_prtse"/>
    <property type="match status" value="1"/>
</dbReference>
<dbReference type="EMBL" id="BLTE01000003">
    <property type="protein sequence ID" value="GFK93094.1"/>
    <property type="molecule type" value="Genomic_DNA"/>
</dbReference>
<reference evidence="1 2" key="1">
    <citation type="submission" date="2020-04" db="EMBL/GenBank/DDBJ databases">
        <authorList>
            <consortium name="Desulfovibrio sp. FSS-1 genome sequencing consortium"/>
            <person name="Shimoshige H."/>
            <person name="Kobayashi H."/>
            <person name="Maekawa T."/>
        </authorList>
    </citation>
    <scope>NUCLEOTIDE SEQUENCE [LARGE SCALE GENOMIC DNA]</scope>
    <source>
        <strain evidence="1 2">SIID29052-01</strain>
    </source>
</reference>
<gene>
    <name evidence="1" type="ORF">NNJEOMEG_00923</name>
</gene>
<dbReference type="InterPro" id="IPR016545">
    <property type="entry name" value="UCP009120_prtse"/>
</dbReference>
<comment type="caution">
    <text evidence="1">The sequence shown here is derived from an EMBL/GenBank/DDBJ whole genome shotgun (WGS) entry which is preliminary data.</text>
</comment>
<evidence type="ECO:0000313" key="1">
    <source>
        <dbReference type="EMBL" id="GFK93094.1"/>
    </source>
</evidence>
<keyword evidence="2" id="KW-1185">Reference proteome</keyword>
<dbReference type="InterPro" id="IPR029055">
    <property type="entry name" value="Ntn_hydrolases_N"/>
</dbReference>
<dbReference type="SUPFAM" id="SSF56235">
    <property type="entry name" value="N-terminal nucleophile aminohydrolases (Ntn hydrolases)"/>
    <property type="match status" value="1"/>
</dbReference>
<dbReference type="AlphaFoldDB" id="A0A6V8LN55"/>
<organism evidence="1 2">
    <name type="scientific">Fundidesulfovibrio magnetotacticus</name>
    <dbReference type="NCBI Taxonomy" id="2730080"/>
    <lineage>
        <taxon>Bacteria</taxon>
        <taxon>Pseudomonadati</taxon>
        <taxon>Thermodesulfobacteriota</taxon>
        <taxon>Desulfovibrionia</taxon>
        <taxon>Desulfovibrionales</taxon>
        <taxon>Desulfovibrionaceae</taxon>
        <taxon>Fundidesulfovibrio</taxon>
    </lineage>
</organism>
<evidence type="ECO:0008006" key="3">
    <source>
        <dbReference type="Google" id="ProtNLM"/>
    </source>
</evidence>
<dbReference type="RefSeq" id="WP_173081792.1">
    <property type="nucleotide sequence ID" value="NZ_BLTE01000003.1"/>
</dbReference>